<dbReference type="SUPFAM" id="SSF48452">
    <property type="entry name" value="TPR-like"/>
    <property type="match status" value="1"/>
</dbReference>
<proteinExistence type="predicted"/>
<accession>A0A8H3GHB3</accession>
<evidence type="ECO:0000313" key="3">
    <source>
        <dbReference type="Proteomes" id="UP000663831"/>
    </source>
</evidence>
<name>A0A8H3GHB3_9AGAM</name>
<feature type="non-terminal residue" evidence="2">
    <location>
        <position position="1"/>
    </location>
</feature>
<evidence type="ECO:0000256" key="1">
    <source>
        <dbReference type="SAM" id="MobiDB-lite"/>
    </source>
</evidence>
<gene>
    <name evidence="2" type="ORF">RDB_LOCUS65649</name>
</gene>
<organism evidence="2 3">
    <name type="scientific">Rhizoctonia solani</name>
    <dbReference type="NCBI Taxonomy" id="456999"/>
    <lineage>
        <taxon>Eukaryota</taxon>
        <taxon>Fungi</taxon>
        <taxon>Dikarya</taxon>
        <taxon>Basidiomycota</taxon>
        <taxon>Agaricomycotina</taxon>
        <taxon>Agaricomycetes</taxon>
        <taxon>Cantharellales</taxon>
        <taxon>Ceratobasidiaceae</taxon>
        <taxon>Rhizoctonia</taxon>
    </lineage>
</organism>
<dbReference type="EMBL" id="CAJMWV010001961">
    <property type="protein sequence ID" value="CAE6450328.1"/>
    <property type="molecule type" value="Genomic_DNA"/>
</dbReference>
<dbReference type="InterPro" id="IPR011990">
    <property type="entry name" value="TPR-like_helical_dom_sf"/>
</dbReference>
<comment type="caution">
    <text evidence="2">The sequence shown here is derived from an EMBL/GenBank/DDBJ whole genome shotgun (WGS) entry which is preliminary data.</text>
</comment>
<feature type="region of interest" description="Disordered" evidence="1">
    <location>
        <begin position="28"/>
        <end position="50"/>
    </location>
</feature>
<dbReference type="Gene3D" id="1.25.40.10">
    <property type="entry name" value="Tetratricopeptide repeat domain"/>
    <property type="match status" value="1"/>
</dbReference>
<sequence>MSAESGNRSASIGCDEKLKRSDVHGTLWKESKAEEIEGQRLNTDDHQSAKDFEALGRSHLQEFRQNGALSDLEESIRCFSRALALTPDGHPDISERHAGLGMSYSDRYWRLGELTDLEKAIECDTHALALTPDGHPNISRRHAGLGVSYGDRYRRLGELTDLEKAIE</sequence>
<reference evidence="2" key="1">
    <citation type="submission" date="2021-01" db="EMBL/GenBank/DDBJ databases">
        <authorList>
            <person name="Kaushik A."/>
        </authorList>
    </citation>
    <scope>NUCLEOTIDE SEQUENCE</scope>
    <source>
        <strain evidence="2">AG3-1AP</strain>
    </source>
</reference>
<dbReference type="Proteomes" id="UP000663831">
    <property type="component" value="Unassembled WGS sequence"/>
</dbReference>
<evidence type="ECO:0000313" key="2">
    <source>
        <dbReference type="EMBL" id="CAE6450328.1"/>
    </source>
</evidence>
<protein>
    <submittedName>
        <fullName evidence="2">Uncharacterized protein</fullName>
    </submittedName>
</protein>
<dbReference type="AlphaFoldDB" id="A0A8H3GHB3"/>